<sequence length="313" mass="34172">MKLEIRHLKLGALGLALALITGCEKPTLPDGGFAAKAVLSKETIHVGDVITLTMTARHAPGSTVQFPTLGNRKEIVVRGRATETSTPAEGVLETEEIVRLTSLRTGNWLITTNVAVCTFSDGTQKLQKLPQLTLNVESTLNSENAGKLSDIKGPVKNLKMILWVILLIIAAALVAGLITLWFVKRPKALAAAAPAIPPHIVARDSLAALKNEEWVPEPFFVKLSLILRTYLEGRFDQNAPECTTEELTQKLPHEHKKFLATVFEQSDLVKFARADAQQEVMQTALGTVEQFIDQTTQEDLPQESTKNPKTGGQ</sequence>
<accession>A0A6P1M7T3</accession>
<protein>
    <submittedName>
        <fullName evidence="2">Uncharacterized protein</fullName>
    </submittedName>
</protein>
<dbReference type="PROSITE" id="PS51257">
    <property type="entry name" value="PROKAR_LIPOPROTEIN"/>
    <property type="match status" value="1"/>
</dbReference>
<keyword evidence="1" id="KW-0472">Membrane</keyword>
<dbReference type="AlphaFoldDB" id="A0A6P1M7T3"/>
<name>A0A6P1M7T3_9BACT</name>
<dbReference type="RefSeq" id="WP_160629281.1">
    <property type="nucleotide sequence ID" value="NZ_CP047593.1"/>
</dbReference>
<gene>
    <name evidence="2" type="ORF">GT409_11820</name>
</gene>
<keyword evidence="3" id="KW-1185">Reference proteome</keyword>
<organism evidence="2 3">
    <name type="scientific">Tichowtungia aerotolerans</name>
    <dbReference type="NCBI Taxonomy" id="2697043"/>
    <lineage>
        <taxon>Bacteria</taxon>
        <taxon>Pseudomonadati</taxon>
        <taxon>Kiritimatiellota</taxon>
        <taxon>Tichowtungiia</taxon>
        <taxon>Tichowtungiales</taxon>
        <taxon>Tichowtungiaceae</taxon>
        <taxon>Tichowtungia</taxon>
    </lineage>
</organism>
<proteinExistence type="predicted"/>
<evidence type="ECO:0000313" key="3">
    <source>
        <dbReference type="Proteomes" id="UP000464954"/>
    </source>
</evidence>
<reference evidence="2 3" key="1">
    <citation type="submission" date="2020-01" db="EMBL/GenBank/DDBJ databases">
        <title>Ponticoccus aerotolerans gen. nov., sp. nov., an anaerobic bacterium and proposal of Ponticoccusceae fam. nov., Ponticoccusles ord. nov. and Ponticoccuse classis nov. in the phylum Kiritimatiellaeota.</title>
        <authorList>
            <person name="Zhou L.Y."/>
            <person name="Du Z.J."/>
        </authorList>
    </citation>
    <scope>NUCLEOTIDE SEQUENCE [LARGE SCALE GENOMIC DNA]</scope>
    <source>
        <strain evidence="2 3">S-5007</strain>
    </source>
</reference>
<keyword evidence="1" id="KW-1133">Transmembrane helix</keyword>
<dbReference type="EMBL" id="CP047593">
    <property type="protein sequence ID" value="QHI70102.1"/>
    <property type="molecule type" value="Genomic_DNA"/>
</dbReference>
<dbReference type="KEGG" id="taer:GT409_11820"/>
<evidence type="ECO:0000313" key="2">
    <source>
        <dbReference type="EMBL" id="QHI70102.1"/>
    </source>
</evidence>
<evidence type="ECO:0000256" key="1">
    <source>
        <dbReference type="SAM" id="Phobius"/>
    </source>
</evidence>
<dbReference type="Proteomes" id="UP000464954">
    <property type="component" value="Chromosome"/>
</dbReference>
<keyword evidence="1" id="KW-0812">Transmembrane</keyword>
<feature type="transmembrane region" description="Helical" evidence="1">
    <location>
        <begin position="160"/>
        <end position="183"/>
    </location>
</feature>